<dbReference type="AlphaFoldDB" id="A0A223S4L6"/>
<accession>A0A223S4L6</accession>
<name>A0A223S4L6_9ACTN</name>
<evidence type="ECO:0000256" key="1">
    <source>
        <dbReference type="SAM" id="MobiDB-lite"/>
    </source>
</evidence>
<keyword evidence="2" id="KW-0812">Transmembrane</keyword>
<sequence>MSTPTRNWFRAAAMAIAPVVLLAAFLYHPFVSGGAPTPEVVAEAAEADTTRWAAAHMLTLVAFALSALAFLALRGRLRDAGEERWSSWAFPLVIAGFVLLAGLPAIEMTIAGAIDTGVDTVALIEAVNPWFMTLLISGSVAFALGALAFAMGVVRGAIMSRDLTGLVAIALVVTALAMVAPPFWAFYVMAVAAIVVFWPVAWTTVRAGTRPEAAAEAEEGAQPAAPHPRTAEEQKGTFLGFGRRGTRAHH</sequence>
<feature type="region of interest" description="Disordered" evidence="1">
    <location>
        <begin position="212"/>
        <end position="238"/>
    </location>
</feature>
<gene>
    <name evidence="3" type="ORF">CDO52_09825</name>
</gene>
<evidence type="ECO:0000313" key="3">
    <source>
        <dbReference type="EMBL" id="ASU83041.1"/>
    </source>
</evidence>
<feature type="transmembrane region" description="Helical" evidence="2">
    <location>
        <begin position="186"/>
        <end position="205"/>
    </location>
</feature>
<feature type="transmembrane region" description="Helical" evidence="2">
    <location>
        <begin position="54"/>
        <end position="73"/>
    </location>
</feature>
<keyword evidence="2" id="KW-1133">Transmembrane helix</keyword>
<dbReference type="KEGG" id="ngv:CDO52_09825"/>
<dbReference type="Proteomes" id="UP000215005">
    <property type="component" value="Chromosome"/>
</dbReference>
<dbReference type="OrthoDB" id="3431233at2"/>
<keyword evidence="4" id="KW-1185">Reference proteome</keyword>
<proteinExistence type="predicted"/>
<dbReference type="EMBL" id="CP022753">
    <property type="protein sequence ID" value="ASU83041.1"/>
    <property type="molecule type" value="Genomic_DNA"/>
</dbReference>
<evidence type="ECO:0008006" key="5">
    <source>
        <dbReference type="Google" id="ProtNLM"/>
    </source>
</evidence>
<evidence type="ECO:0000256" key="2">
    <source>
        <dbReference type="SAM" id="Phobius"/>
    </source>
</evidence>
<feature type="transmembrane region" description="Helical" evidence="2">
    <location>
        <begin position="163"/>
        <end position="180"/>
    </location>
</feature>
<feature type="transmembrane region" description="Helical" evidence="2">
    <location>
        <begin position="85"/>
        <end position="110"/>
    </location>
</feature>
<reference evidence="3 4" key="1">
    <citation type="submission" date="2017-08" db="EMBL/GenBank/DDBJ databases">
        <title>The complete genome sequence of Nocardiopsis gilva YIM 90087.</title>
        <authorList>
            <person name="Yin M."/>
            <person name="Tang S."/>
        </authorList>
    </citation>
    <scope>NUCLEOTIDE SEQUENCE [LARGE SCALE GENOMIC DNA]</scope>
    <source>
        <strain evidence="3 4">YIM 90087</strain>
    </source>
</reference>
<organism evidence="3 4">
    <name type="scientific">Nocardiopsis gilva YIM 90087</name>
    <dbReference type="NCBI Taxonomy" id="1235441"/>
    <lineage>
        <taxon>Bacteria</taxon>
        <taxon>Bacillati</taxon>
        <taxon>Actinomycetota</taxon>
        <taxon>Actinomycetes</taxon>
        <taxon>Streptosporangiales</taxon>
        <taxon>Nocardiopsidaceae</taxon>
        <taxon>Nocardiopsis</taxon>
    </lineage>
</organism>
<evidence type="ECO:0000313" key="4">
    <source>
        <dbReference type="Proteomes" id="UP000215005"/>
    </source>
</evidence>
<dbReference type="RefSeq" id="WP_017617644.1">
    <property type="nucleotide sequence ID" value="NZ_ANBG01000086.1"/>
</dbReference>
<keyword evidence="2" id="KW-0472">Membrane</keyword>
<protein>
    <recommendedName>
        <fullName evidence="5">DUF4386 domain-containing protein</fullName>
    </recommendedName>
</protein>
<feature type="transmembrane region" description="Helical" evidence="2">
    <location>
        <begin position="130"/>
        <end position="151"/>
    </location>
</feature>